<organism evidence="1 2">
    <name type="scientific">Senna tora</name>
    <dbReference type="NCBI Taxonomy" id="362788"/>
    <lineage>
        <taxon>Eukaryota</taxon>
        <taxon>Viridiplantae</taxon>
        <taxon>Streptophyta</taxon>
        <taxon>Embryophyta</taxon>
        <taxon>Tracheophyta</taxon>
        <taxon>Spermatophyta</taxon>
        <taxon>Magnoliopsida</taxon>
        <taxon>eudicotyledons</taxon>
        <taxon>Gunneridae</taxon>
        <taxon>Pentapetalae</taxon>
        <taxon>rosids</taxon>
        <taxon>fabids</taxon>
        <taxon>Fabales</taxon>
        <taxon>Fabaceae</taxon>
        <taxon>Caesalpinioideae</taxon>
        <taxon>Cassia clade</taxon>
        <taxon>Senna</taxon>
    </lineage>
</organism>
<sequence>MDKTNTFEVIKDDGYQGLSDGVRQDEVLEMQGIQARWRNLELSESHLKDYLHLTLRPNYSDQKNEIEHLVNEMLLTRRLLEENRVKIGIALTGLLKKDAFKWREDAQKAFEALKTVMTRVPILAMLDFSQPLDVEADALSVGS</sequence>
<proteinExistence type="predicted"/>
<dbReference type="OrthoDB" id="849087at2759"/>
<reference evidence="1" key="1">
    <citation type="submission" date="2020-09" db="EMBL/GenBank/DDBJ databases">
        <title>Genome-Enabled Discovery of Anthraquinone Biosynthesis in Senna tora.</title>
        <authorList>
            <person name="Kang S.-H."/>
            <person name="Pandey R.P."/>
            <person name="Lee C.-M."/>
            <person name="Sim J.-S."/>
            <person name="Jeong J.-T."/>
            <person name="Choi B.-S."/>
            <person name="Jung M."/>
            <person name="Ginzburg D."/>
            <person name="Zhao K."/>
            <person name="Won S.Y."/>
            <person name="Oh T.-J."/>
            <person name="Yu Y."/>
            <person name="Kim N.-H."/>
            <person name="Lee O.R."/>
            <person name="Lee T.-H."/>
            <person name="Bashyal P."/>
            <person name="Kim T.-S."/>
            <person name="Lee W.-H."/>
            <person name="Kawkins C."/>
            <person name="Kim C.-K."/>
            <person name="Kim J.S."/>
            <person name="Ahn B.O."/>
            <person name="Rhee S.Y."/>
            <person name="Sohng J.K."/>
        </authorList>
    </citation>
    <scope>NUCLEOTIDE SEQUENCE</scope>
    <source>
        <tissue evidence="1">Leaf</tissue>
    </source>
</reference>
<dbReference type="Proteomes" id="UP000634136">
    <property type="component" value="Unassembled WGS sequence"/>
</dbReference>
<gene>
    <name evidence="1" type="ORF">G2W53_017400</name>
</gene>
<dbReference type="InterPro" id="IPR043502">
    <property type="entry name" value="DNA/RNA_pol_sf"/>
</dbReference>
<dbReference type="EMBL" id="JAAIUW010000006">
    <property type="protein sequence ID" value="KAF7826236.1"/>
    <property type="molecule type" value="Genomic_DNA"/>
</dbReference>
<name>A0A834WNY0_9FABA</name>
<evidence type="ECO:0000313" key="2">
    <source>
        <dbReference type="Proteomes" id="UP000634136"/>
    </source>
</evidence>
<comment type="caution">
    <text evidence="1">The sequence shown here is derived from an EMBL/GenBank/DDBJ whole genome shotgun (WGS) entry which is preliminary data.</text>
</comment>
<dbReference type="AlphaFoldDB" id="A0A834WNY0"/>
<dbReference type="Gene3D" id="3.30.70.270">
    <property type="match status" value="1"/>
</dbReference>
<keyword evidence="2" id="KW-1185">Reference proteome</keyword>
<dbReference type="InterPro" id="IPR043128">
    <property type="entry name" value="Rev_trsase/Diguanyl_cyclase"/>
</dbReference>
<dbReference type="SUPFAM" id="SSF56672">
    <property type="entry name" value="DNA/RNA polymerases"/>
    <property type="match status" value="1"/>
</dbReference>
<accession>A0A834WNY0</accession>
<evidence type="ECO:0000313" key="1">
    <source>
        <dbReference type="EMBL" id="KAF7826236.1"/>
    </source>
</evidence>
<protein>
    <submittedName>
        <fullName evidence="1">Transposon Ty3-I Gag-Pol polyprotein</fullName>
    </submittedName>
</protein>